<dbReference type="Pfam" id="PF13603">
    <property type="entry name" value="tRNA-synt_1_2"/>
    <property type="match status" value="1"/>
</dbReference>
<dbReference type="GO" id="GO:0006429">
    <property type="term" value="P:leucyl-tRNA aminoacylation"/>
    <property type="evidence" value="ECO:0007669"/>
    <property type="project" value="UniProtKB-UniRule"/>
</dbReference>
<feature type="domain" description="Methionyl/Valyl/Leucyl/Isoleucyl-tRNA synthetase anticodon-binding" evidence="12">
    <location>
        <begin position="396"/>
        <end position="505"/>
    </location>
</feature>
<dbReference type="FunFam" id="3.10.20.590:FF:000001">
    <property type="entry name" value="Leucine--tRNA ligase"/>
    <property type="match status" value="1"/>
</dbReference>
<dbReference type="GO" id="GO:0004823">
    <property type="term" value="F:leucine-tRNA ligase activity"/>
    <property type="evidence" value="ECO:0007669"/>
    <property type="project" value="UniProtKB-UniRule"/>
</dbReference>
<evidence type="ECO:0000256" key="9">
    <source>
        <dbReference type="ARBA" id="ARBA00047469"/>
    </source>
</evidence>
<dbReference type="SUPFAM" id="SSF52374">
    <property type="entry name" value="Nucleotidylyl transferase"/>
    <property type="match status" value="1"/>
</dbReference>
<comment type="similarity">
    <text evidence="1">Belongs to the class-I aminoacyl-tRNA synthetase family.</text>
</comment>
<dbReference type="InterPro" id="IPR013155">
    <property type="entry name" value="M/V/L/I-tRNA-synth_anticd-bd"/>
</dbReference>
<dbReference type="Pfam" id="PF00133">
    <property type="entry name" value="tRNA-synt_1"/>
    <property type="match status" value="1"/>
</dbReference>
<dbReference type="GO" id="GO:0005524">
    <property type="term" value="F:ATP binding"/>
    <property type="evidence" value="ECO:0007669"/>
    <property type="project" value="UniProtKB-KW"/>
</dbReference>
<evidence type="ECO:0000256" key="2">
    <source>
        <dbReference type="ARBA" id="ARBA00013164"/>
    </source>
</evidence>
<evidence type="ECO:0000256" key="1">
    <source>
        <dbReference type="ARBA" id="ARBA00005594"/>
    </source>
</evidence>
<evidence type="ECO:0000259" key="13">
    <source>
        <dbReference type="Pfam" id="PF13603"/>
    </source>
</evidence>
<keyword evidence="7" id="KW-0648">Protein biosynthesis</keyword>
<dbReference type="InterPro" id="IPR002302">
    <property type="entry name" value="Leu-tRNA-ligase"/>
</dbReference>
<dbReference type="NCBIfam" id="TIGR00396">
    <property type="entry name" value="leuS_bact"/>
    <property type="match status" value="1"/>
</dbReference>
<evidence type="ECO:0000259" key="12">
    <source>
        <dbReference type="Pfam" id="PF08264"/>
    </source>
</evidence>
<dbReference type="InterPro" id="IPR009080">
    <property type="entry name" value="tRNAsynth_Ia_anticodon-bd"/>
</dbReference>
<feature type="non-terminal residue" evidence="14">
    <location>
        <position position="1"/>
    </location>
</feature>
<dbReference type="Proteomes" id="UP000467635">
    <property type="component" value="Unassembled WGS sequence"/>
</dbReference>
<comment type="catalytic activity">
    <reaction evidence="9">
        <text>tRNA(Leu) + L-leucine + ATP = L-leucyl-tRNA(Leu) + AMP + diphosphate</text>
        <dbReference type="Rhea" id="RHEA:11688"/>
        <dbReference type="Rhea" id="RHEA-COMP:9613"/>
        <dbReference type="Rhea" id="RHEA-COMP:9622"/>
        <dbReference type="ChEBI" id="CHEBI:30616"/>
        <dbReference type="ChEBI" id="CHEBI:33019"/>
        <dbReference type="ChEBI" id="CHEBI:57427"/>
        <dbReference type="ChEBI" id="CHEBI:78442"/>
        <dbReference type="ChEBI" id="CHEBI:78494"/>
        <dbReference type="ChEBI" id="CHEBI:456215"/>
        <dbReference type="EC" id="6.1.1.4"/>
    </reaction>
</comment>
<dbReference type="InterPro" id="IPR014729">
    <property type="entry name" value="Rossmann-like_a/b/a_fold"/>
</dbReference>
<evidence type="ECO:0000313" key="14">
    <source>
        <dbReference type="EMBL" id="MSE08050.1"/>
    </source>
</evidence>
<protein>
    <recommendedName>
        <fullName evidence="2 10">Leucine--tRNA ligase</fullName>
        <ecNumber evidence="2 10">6.1.1.4</ecNumber>
    </recommendedName>
</protein>
<dbReference type="Gene3D" id="3.10.20.590">
    <property type="match status" value="1"/>
</dbReference>
<evidence type="ECO:0000259" key="11">
    <source>
        <dbReference type="Pfam" id="PF00133"/>
    </source>
</evidence>
<sequence>APEHELVKQLTTPEHENEIEAYIEKISHKSDLERTDLAKDKTGVFTGSYVINPVSGEKLPIWIADYVLNSYGTGAVMVVPAHDERDHEFAQKFDLPIVQVIEGGDVQKEAYTGDGVHINSDFLNGMDKEEAIDAINNWLEENGVGEKKVNYRLRDWLFSRQRYWGEPIPVIHWEDGETTLVPEDELPLYLPKATDIKPSGTGESPLANLDDWVNVVDENGRKGRRETNTMPQWAGSSWYFLRYIDPHNNHEVADYEKLKEWLPVNLYVGGAEHAVLHLLYARFWHKFLYDLGVVPTKEPFQKLVNQGMILGSNHEKMSKSKGNVVNPDDIVEQYGADTLRLYEMFMGPLDASIPWSEEGLGGAHKFINRVWNLLIDENDNLRDRVTTINNHDLDKIYNETVKKVTEDYEAMHFNTAISQLMVFVNNAYKADSLPLEYVEGLVKLLSPVVPHITEELWSKLGHVGSIAYAKWPTYDESKLVEDVVEIVVQINGKVRQHLQVSKDASREELQALALNDERIKQELADKEVKKVIAVPGKLVSIVVAK</sequence>
<keyword evidence="6" id="KW-0067">ATP-binding</keyword>
<dbReference type="InterPro" id="IPR009008">
    <property type="entry name" value="Val/Leu/Ile-tRNA-synth_edit"/>
</dbReference>
<dbReference type="CDD" id="cd07958">
    <property type="entry name" value="Anticodon_Ia_Leu_BEm"/>
    <property type="match status" value="1"/>
</dbReference>
<organism evidence="14 15">
    <name type="scientific">Ligilactobacillus salivarius</name>
    <dbReference type="NCBI Taxonomy" id="1624"/>
    <lineage>
        <taxon>Bacteria</taxon>
        <taxon>Bacillati</taxon>
        <taxon>Bacillota</taxon>
        <taxon>Bacilli</taxon>
        <taxon>Lactobacillales</taxon>
        <taxon>Lactobacillaceae</taxon>
        <taxon>Ligilactobacillus</taxon>
    </lineage>
</organism>
<feature type="domain" description="Aminoacyl-tRNA synthetase class Ia" evidence="11">
    <location>
        <begin position="153"/>
        <end position="343"/>
    </location>
</feature>
<dbReference type="SUPFAM" id="SSF47323">
    <property type="entry name" value="Anticodon-binding domain of a subclass of class I aminoacyl-tRNA synthetases"/>
    <property type="match status" value="1"/>
</dbReference>
<dbReference type="InterPro" id="IPR002300">
    <property type="entry name" value="aa-tRNA-synth_Ia"/>
</dbReference>
<feature type="domain" description="Leucyl-tRNA synthetase editing" evidence="13">
    <location>
        <begin position="1"/>
        <end position="140"/>
    </location>
</feature>
<proteinExistence type="inferred from homology"/>
<keyword evidence="3" id="KW-0963">Cytoplasm</keyword>
<name>A0A7X2SRU4_9LACO</name>
<dbReference type="Gene3D" id="3.40.50.620">
    <property type="entry name" value="HUPs"/>
    <property type="match status" value="1"/>
</dbReference>
<dbReference type="EC" id="6.1.1.4" evidence="2 10"/>
<dbReference type="Pfam" id="PF08264">
    <property type="entry name" value="Anticodon_1"/>
    <property type="match status" value="1"/>
</dbReference>
<evidence type="ECO:0000256" key="8">
    <source>
        <dbReference type="ARBA" id="ARBA00023146"/>
    </source>
</evidence>
<evidence type="ECO:0000256" key="10">
    <source>
        <dbReference type="NCBIfam" id="TIGR00396"/>
    </source>
</evidence>
<dbReference type="FunFam" id="1.10.730.10:FF:000011">
    <property type="entry name" value="Leucine--tRNA ligase chloroplastic/mitochondrial"/>
    <property type="match status" value="1"/>
</dbReference>
<evidence type="ECO:0000256" key="3">
    <source>
        <dbReference type="ARBA" id="ARBA00022490"/>
    </source>
</evidence>
<dbReference type="EMBL" id="WKKX01000152">
    <property type="protein sequence ID" value="MSE08050.1"/>
    <property type="molecule type" value="Genomic_DNA"/>
</dbReference>
<dbReference type="SUPFAM" id="SSF50677">
    <property type="entry name" value="ValRS/IleRS/LeuRS editing domain"/>
    <property type="match status" value="1"/>
</dbReference>
<dbReference type="GO" id="GO:0005829">
    <property type="term" value="C:cytosol"/>
    <property type="evidence" value="ECO:0007669"/>
    <property type="project" value="TreeGrafter"/>
</dbReference>
<evidence type="ECO:0000256" key="7">
    <source>
        <dbReference type="ARBA" id="ARBA00022917"/>
    </source>
</evidence>
<evidence type="ECO:0000256" key="5">
    <source>
        <dbReference type="ARBA" id="ARBA00022741"/>
    </source>
</evidence>
<dbReference type="PANTHER" id="PTHR43740">
    <property type="entry name" value="LEUCYL-TRNA SYNTHETASE"/>
    <property type="match status" value="1"/>
</dbReference>
<dbReference type="FunFam" id="3.40.50.620:FF:000056">
    <property type="entry name" value="Leucine--tRNA ligase"/>
    <property type="match status" value="1"/>
</dbReference>
<keyword evidence="8" id="KW-0030">Aminoacyl-tRNA synthetase</keyword>
<dbReference type="GO" id="GO:0002161">
    <property type="term" value="F:aminoacyl-tRNA deacylase activity"/>
    <property type="evidence" value="ECO:0007669"/>
    <property type="project" value="InterPro"/>
</dbReference>
<dbReference type="AlphaFoldDB" id="A0A7X2SRU4"/>
<accession>A0A7X2SRU4</accession>
<reference evidence="14 15" key="1">
    <citation type="submission" date="2019-11" db="EMBL/GenBank/DDBJ databases">
        <title>Draft Genome Sequence of Plant Growth-Promoting Rhizosphere-Associated Bacteria.</title>
        <authorList>
            <person name="Vasilyev I.Y."/>
            <person name="Radchenko V."/>
            <person name="Ilnitskaya E.V."/>
        </authorList>
    </citation>
    <scope>NUCLEOTIDE SEQUENCE [LARGE SCALE GENOMIC DNA]</scope>
    <source>
        <strain evidence="14 15">VRA_01-1sq_f</strain>
    </source>
</reference>
<dbReference type="InterPro" id="IPR025709">
    <property type="entry name" value="Leu_tRNA-synth_edit"/>
</dbReference>
<dbReference type="PANTHER" id="PTHR43740:SF2">
    <property type="entry name" value="LEUCINE--TRNA LIGASE, MITOCHONDRIAL"/>
    <property type="match status" value="1"/>
</dbReference>
<evidence type="ECO:0000256" key="6">
    <source>
        <dbReference type="ARBA" id="ARBA00022840"/>
    </source>
</evidence>
<comment type="caution">
    <text evidence="14">The sequence shown here is derived from an EMBL/GenBank/DDBJ whole genome shotgun (WGS) entry which is preliminary data.</text>
</comment>
<dbReference type="Gene3D" id="1.10.730.10">
    <property type="entry name" value="Isoleucyl-tRNA Synthetase, Domain 1"/>
    <property type="match status" value="1"/>
</dbReference>
<keyword evidence="5" id="KW-0547">Nucleotide-binding</keyword>
<keyword evidence="4 14" id="KW-0436">Ligase</keyword>
<evidence type="ECO:0000313" key="15">
    <source>
        <dbReference type="Proteomes" id="UP000467635"/>
    </source>
</evidence>
<gene>
    <name evidence="14" type="ORF">GKC33_04750</name>
</gene>
<dbReference type="PRINTS" id="PR00985">
    <property type="entry name" value="TRNASYNTHLEU"/>
</dbReference>
<evidence type="ECO:0000256" key="4">
    <source>
        <dbReference type="ARBA" id="ARBA00022598"/>
    </source>
</evidence>